<dbReference type="GO" id="GO:0046872">
    <property type="term" value="F:metal ion binding"/>
    <property type="evidence" value="ECO:0007669"/>
    <property type="project" value="UniProtKB-UniRule"/>
</dbReference>
<dbReference type="EMBL" id="JAFIDN010000006">
    <property type="protein sequence ID" value="MBP3192730.1"/>
    <property type="molecule type" value="Genomic_DNA"/>
</dbReference>
<keyword evidence="6 10" id="KW-0051">Antiviral defense</keyword>
<evidence type="ECO:0000256" key="9">
    <source>
        <dbReference type="ARBA" id="ARBA00038592"/>
    </source>
</evidence>
<keyword evidence="3 10" id="KW-0255">Endonuclease</keyword>
<gene>
    <name evidence="10 11" type="primary">cas1</name>
    <name evidence="11" type="ORF">NATSA_08650</name>
</gene>
<dbReference type="EC" id="3.1.-.-" evidence="10"/>
<keyword evidence="7 10" id="KW-0238">DNA-binding</keyword>
<dbReference type="NCBIfam" id="TIGR03639">
    <property type="entry name" value="cas1_NMENI"/>
    <property type="match status" value="1"/>
</dbReference>
<dbReference type="InterPro" id="IPR002729">
    <property type="entry name" value="CRISPR-assoc_Cas1"/>
</dbReference>
<evidence type="ECO:0000313" key="11">
    <source>
        <dbReference type="EMBL" id="MBP3192730.1"/>
    </source>
</evidence>
<evidence type="ECO:0000256" key="3">
    <source>
        <dbReference type="ARBA" id="ARBA00022759"/>
    </source>
</evidence>
<dbReference type="PANTHER" id="PTHR34353:SF2">
    <property type="entry name" value="CRISPR-ASSOCIATED ENDONUCLEASE CAS1 1"/>
    <property type="match status" value="1"/>
</dbReference>
<sequence>MIKKTLFFQSACHLNTRHQQLMITTKKTGEVSQRPIEDLGFVLFDHPQITFTQSVIQLLNKNNTAVIFCDQRHHPSSMLLNLDAHQVQSEHFRAQIEAGVPLKKQLWQQTVKMKIWNQASVLDFLGYDGEPLRYMARKVKSGDGSNEEARAARYYWPFLFGQEFVRLRYGPPPNNYLNYGYTVLRAAVARALAGSGLHPTLGIHHRNKYNAFCLADDIMEPYRPFVDMAVCEYCDGGMMSDELKSEHKTDLLEILTTDVKMKGKKRPLMIALTETTASLVRCLKGEQKGLKYPEV</sequence>
<evidence type="ECO:0000313" key="12">
    <source>
        <dbReference type="Proteomes" id="UP000673975"/>
    </source>
</evidence>
<dbReference type="Pfam" id="PF01867">
    <property type="entry name" value="Cas_Cas1"/>
    <property type="match status" value="1"/>
</dbReference>
<keyword evidence="4 10" id="KW-0378">Hydrolase</keyword>
<comment type="subunit">
    <text evidence="9 10">Homodimer, forms a heterotetramer with a Cas2 homodimer.</text>
</comment>
<comment type="caution">
    <text evidence="11">The sequence shown here is derived from an EMBL/GenBank/DDBJ whole genome shotgun (WGS) entry which is preliminary data.</text>
</comment>
<dbReference type="InterPro" id="IPR050646">
    <property type="entry name" value="Cas1"/>
</dbReference>
<keyword evidence="1 10" id="KW-0540">Nuclease</keyword>
<dbReference type="PANTHER" id="PTHR34353">
    <property type="entry name" value="CRISPR-ASSOCIATED ENDONUCLEASE CAS1 1"/>
    <property type="match status" value="1"/>
</dbReference>
<dbReference type="GO" id="GO:0003677">
    <property type="term" value="F:DNA binding"/>
    <property type="evidence" value="ECO:0007669"/>
    <property type="project" value="UniProtKB-KW"/>
</dbReference>
<dbReference type="GO" id="GO:0016787">
    <property type="term" value="F:hydrolase activity"/>
    <property type="evidence" value="ECO:0007669"/>
    <property type="project" value="UniProtKB-KW"/>
</dbReference>
<comment type="similarity">
    <text evidence="10">Belongs to the CRISPR-associated endonuclease Cas1 family.</text>
</comment>
<evidence type="ECO:0000256" key="2">
    <source>
        <dbReference type="ARBA" id="ARBA00022723"/>
    </source>
</evidence>
<dbReference type="Proteomes" id="UP000673975">
    <property type="component" value="Unassembled WGS sequence"/>
</dbReference>
<dbReference type="RefSeq" id="WP_210511719.1">
    <property type="nucleotide sequence ID" value="NZ_JAFIDN010000006.1"/>
</dbReference>
<evidence type="ECO:0000256" key="10">
    <source>
        <dbReference type="HAMAP-Rule" id="MF_01470"/>
    </source>
</evidence>
<feature type="binding site" evidence="10">
    <location>
        <position position="220"/>
    </location>
    <ligand>
        <name>Mn(2+)</name>
        <dbReference type="ChEBI" id="CHEBI:29035"/>
    </ligand>
</feature>
<keyword evidence="12" id="KW-1185">Reference proteome</keyword>
<dbReference type="InterPro" id="IPR042206">
    <property type="entry name" value="CRISPR-assoc_Cas1_C"/>
</dbReference>
<protein>
    <recommendedName>
        <fullName evidence="10">CRISPR-associated endonuclease Cas1</fullName>
        <ecNumber evidence="10">3.1.-.-</ecNumber>
    </recommendedName>
</protein>
<comment type="function">
    <text evidence="10">CRISPR (clustered regularly interspaced short palindromic repeat), is an adaptive immune system that provides protection against mobile genetic elements (viruses, transposable elements and conjugative plasmids). CRISPR clusters contain spacers, sequences complementary to antecedent mobile elements, and target invading nucleic acids. CRISPR clusters are transcribed and processed into CRISPR RNA (crRNA). Acts as a dsDNA endonuclease. Involved in the integration of spacer DNA into the CRISPR cassette.</text>
</comment>
<keyword evidence="5 10" id="KW-0460">Magnesium</keyword>
<evidence type="ECO:0000256" key="6">
    <source>
        <dbReference type="ARBA" id="ARBA00023118"/>
    </source>
</evidence>
<evidence type="ECO:0000256" key="7">
    <source>
        <dbReference type="ARBA" id="ARBA00023125"/>
    </source>
</evidence>
<evidence type="ECO:0000256" key="5">
    <source>
        <dbReference type="ARBA" id="ARBA00022842"/>
    </source>
</evidence>
<reference evidence="11" key="1">
    <citation type="submission" date="2021-02" db="EMBL/GenBank/DDBJ databases">
        <title>Natronogracilivirga saccharolytica gen. nov. sp. nov. a new anaerobic, haloalkiliphilic carbohydrate-fermenting bacterium from soda lake and proposing of Cyclonatronumiaceae fam. nov. in the phylum Balneolaeota.</title>
        <authorList>
            <person name="Zhilina T.N."/>
            <person name="Sorokin D.Y."/>
            <person name="Zavarzina D.G."/>
            <person name="Toshchakov S.V."/>
            <person name="Kublanov I.V."/>
        </authorList>
    </citation>
    <scope>NUCLEOTIDE SEQUENCE</scope>
    <source>
        <strain evidence="11">Z-1702</strain>
    </source>
</reference>
<feature type="binding site" evidence="10">
    <location>
        <position position="148"/>
    </location>
    <ligand>
        <name>Mn(2+)</name>
        <dbReference type="ChEBI" id="CHEBI:29035"/>
    </ligand>
</feature>
<dbReference type="Gene3D" id="1.20.120.920">
    <property type="entry name" value="CRISPR-associated endonuclease Cas1, C-terminal domain"/>
    <property type="match status" value="1"/>
</dbReference>
<comment type="cofactor">
    <cofactor evidence="10">
        <name>Mg(2+)</name>
        <dbReference type="ChEBI" id="CHEBI:18420"/>
    </cofactor>
    <cofactor evidence="10">
        <name>Mn(2+)</name>
        <dbReference type="ChEBI" id="CHEBI:29035"/>
    </cofactor>
</comment>
<keyword evidence="8 10" id="KW-0464">Manganese</keyword>
<proteinExistence type="inferred from homology"/>
<dbReference type="GO" id="GO:0004520">
    <property type="term" value="F:DNA endonuclease activity"/>
    <property type="evidence" value="ECO:0007669"/>
    <property type="project" value="InterPro"/>
</dbReference>
<evidence type="ECO:0000256" key="8">
    <source>
        <dbReference type="ARBA" id="ARBA00023211"/>
    </source>
</evidence>
<dbReference type="GO" id="GO:0043571">
    <property type="term" value="P:maintenance of CRISPR repeat elements"/>
    <property type="evidence" value="ECO:0007669"/>
    <property type="project" value="UniProtKB-UniRule"/>
</dbReference>
<evidence type="ECO:0000256" key="4">
    <source>
        <dbReference type="ARBA" id="ARBA00022801"/>
    </source>
</evidence>
<dbReference type="AlphaFoldDB" id="A0A8J7RJ50"/>
<evidence type="ECO:0000256" key="1">
    <source>
        <dbReference type="ARBA" id="ARBA00022722"/>
    </source>
</evidence>
<organism evidence="11 12">
    <name type="scientific">Natronogracilivirga saccharolytica</name>
    <dbReference type="NCBI Taxonomy" id="2812953"/>
    <lineage>
        <taxon>Bacteria</taxon>
        <taxon>Pseudomonadati</taxon>
        <taxon>Balneolota</taxon>
        <taxon>Balneolia</taxon>
        <taxon>Balneolales</taxon>
        <taxon>Cyclonatronaceae</taxon>
        <taxon>Natronogracilivirga</taxon>
    </lineage>
</organism>
<dbReference type="GO" id="GO:0051607">
    <property type="term" value="P:defense response to virus"/>
    <property type="evidence" value="ECO:0007669"/>
    <property type="project" value="UniProtKB-UniRule"/>
</dbReference>
<accession>A0A8J7RJ50</accession>
<name>A0A8J7RJ50_9BACT</name>
<dbReference type="InterPro" id="IPR019855">
    <property type="entry name" value="CRISPR-assoc_Cas1_NMENI"/>
</dbReference>
<dbReference type="NCBIfam" id="TIGR00287">
    <property type="entry name" value="cas1"/>
    <property type="match status" value="1"/>
</dbReference>
<feature type="binding site" evidence="10">
    <location>
        <position position="205"/>
    </location>
    <ligand>
        <name>Mn(2+)</name>
        <dbReference type="ChEBI" id="CHEBI:29035"/>
    </ligand>
</feature>
<dbReference type="HAMAP" id="MF_01470">
    <property type="entry name" value="Cas1"/>
    <property type="match status" value="1"/>
</dbReference>
<keyword evidence="2 10" id="KW-0479">Metal-binding</keyword>